<accession>A0A2X2RPD4</accession>
<proteinExistence type="predicted"/>
<evidence type="ECO:0000313" key="1">
    <source>
        <dbReference type="EMBL" id="SQA78311.1"/>
    </source>
</evidence>
<sequence length="35" mass="4052">MGNYNYFSTFAQKYVSLSAKRVTSFLPILSEDKMN</sequence>
<protein>
    <submittedName>
        <fullName evidence="1">Uncharacterized protein</fullName>
    </submittedName>
</protein>
<organism evidence="1 2">
    <name type="scientific">Capnocytophaga ochracea</name>
    <dbReference type="NCBI Taxonomy" id="1018"/>
    <lineage>
        <taxon>Bacteria</taxon>
        <taxon>Pseudomonadati</taxon>
        <taxon>Bacteroidota</taxon>
        <taxon>Flavobacteriia</taxon>
        <taxon>Flavobacteriales</taxon>
        <taxon>Flavobacteriaceae</taxon>
        <taxon>Capnocytophaga</taxon>
    </lineage>
</organism>
<reference evidence="1 2" key="1">
    <citation type="submission" date="2018-06" db="EMBL/GenBank/DDBJ databases">
        <authorList>
            <consortium name="Pathogen Informatics"/>
            <person name="Doyle S."/>
        </authorList>
    </citation>
    <scope>NUCLEOTIDE SEQUENCE [LARGE SCALE GENOMIC DNA]</scope>
    <source>
        <strain evidence="1 2">NCTC11546</strain>
    </source>
</reference>
<gene>
    <name evidence="1" type="ORF">NCTC11546_01540</name>
</gene>
<evidence type="ECO:0000313" key="2">
    <source>
        <dbReference type="Proteomes" id="UP000249891"/>
    </source>
</evidence>
<dbReference type="EMBL" id="UARG01000017">
    <property type="protein sequence ID" value="SQA78311.1"/>
    <property type="molecule type" value="Genomic_DNA"/>
</dbReference>
<dbReference type="AlphaFoldDB" id="A0A2X2RPD4"/>
<name>A0A2X2RPD4_CAPOC</name>
<dbReference type="Proteomes" id="UP000249891">
    <property type="component" value="Unassembled WGS sequence"/>
</dbReference>